<evidence type="ECO:0000313" key="2">
    <source>
        <dbReference type="EMBL" id="KAG6007409.1"/>
    </source>
</evidence>
<name>A0A9P7T059_9HYPO</name>
<evidence type="ECO:0000256" key="1">
    <source>
        <dbReference type="SAM" id="MobiDB-lite"/>
    </source>
</evidence>
<organism evidence="2 3">
    <name type="scientific">Claviceps pusilla</name>
    <dbReference type="NCBI Taxonomy" id="123648"/>
    <lineage>
        <taxon>Eukaryota</taxon>
        <taxon>Fungi</taxon>
        <taxon>Dikarya</taxon>
        <taxon>Ascomycota</taxon>
        <taxon>Pezizomycotina</taxon>
        <taxon>Sordariomycetes</taxon>
        <taxon>Hypocreomycetidae</taxon>
        <taxon>Hypocreales</taxon>
        <taxon>Clavicipitaceae</taxon>
        <taxon>Claviceps</taxon>
    </lineage>
</organism>
<keyword evidence="3" id="KW-1185">Reference proteome</keyword>
<feature type="non-terminal residue" evidence="2">
    <location>
        <position position="1"/>
    </location>
</feature>
<feature type="region of interest" description="Disordered" evidence="1">
    <location>
        <begin position="1"/>
        <end position="52"/>
    </location>
</feature>
<proteinExistence type="predicted"/>
<gene>
    <name evidence="2" type="ORF">E4U43_000306</name>
</gene>
<accession>A0A9P7T059</accession>
<dbReference type="Proteomes" id="UP000748025">
    <property type="component" value="Unassembled WGS sequence"/>
</dbReference>
<sequence length="80" mass="8663">HGDPDPGSRGEAMAPALQSKWSGNDMGRGVWTLRTDSGSRESTDTSEVQIKKHKMSALETGRDGLLTAKRLPFLRALLAL</sequence>
<evidence type="ECO:0000313" key="3">
    <source>
        <dbReference type="Proteomes" id="UP000748025"/>
    </source>
</evidence>
<reference evidence="2" key="1">
    <citation type="journal article" date="2020" name="bioRxiv">
        <title>Whole genome comparisons of ergot fungi reveals the divergence and evolution of species within the genus Claviceps are the result of varying mechanisms driving genome evolution and host range expansion.</title>
        <authorList>
            <person name="Wyka S.A."/>
            <person name="Mondo S.J."/>
            <person name="Liu M."/>
            <person name="Dettman J."/>
            <person name="Nalam V."/>
            <person name="Broders K.D."/>
        </authorList>
    </citation>
    <scope>NUCLEOTIDE SEQUENCE</scope>
    <source>
        <strain evidence="2">CCC 602</strain>
    </source>
</reference>
<dbReference type="EMBL" id="SRPW01001089">
    <property type="protein sequence ID" value="KAG6007409.1"/>
    <property type="molecule type" value="Genomic_DNA"/>
</dbReference>
<protein>
    <submittedName>
        <fullName evidence="2">Uncharacterized protein</fullName>
    </submittedName>
</protein>
<dbReference type="AlphaFoldDB" id="A0A9P7T059"/>
<comment type="caution">
    <text evidence="2">The sequence shown here is derived from an EMBL/GenBank/DDBJ whole genome shotgun (WGS) entry which is preliminary data.</text>
</comment>